<proteinExistence type="predicted"/>
<keyword evidence="4" id="KW-1185">Reference proteome</keyword>
<dbReference type="HOGENOM" id="CLU_089210_2_0_7"/>
<accession>A9F4R1</accession>
<feature type="compositionally biased region" description="Basic and acidic residues" evidence="1">
    <location>
        <begin position="237"/>
        <end position="250"/>
    </location>
</feature>
<organism evidence="3 4">
    <name type="scientific">Sorangium cellulosum (strain So ce56)</name>
    <name type="common">Polyangium cellulosum (strain So ce56)</name>
    <dbReference type="NCBI Taxonomy" id="448385"/>
    <lineage>
        <taxon>Bacteria</taxon>
        <taxon>Pseudomonadati</taxon>
        <taxon>Myxococcota</taxon>
        <taxon>Polyangia</taxon>
        <taxon>Polyangiales</taxon>
        <taxon>Polyangiaceae</taxon>
        <taxon>Sorangium</taxon>
    </lineage>
</organism>
<dbReference type="Proteomes" id="UP000002139">
    <property type="component" value="Chromosome"/>
</dbReference>
<dbReference type="RefSeq" id="WP_012240173.1">
    <property type="nucleotide sequence ID" value="NC_010162.1"/>
</dbReference>
<dbReference type="OrthoDB" id="9795345at2"/>
<feature type="domain" description="PHA accumulation regulator DNA-binding N-terminal" evidence="2">
    <location>
        <begin position="17"/>
        <end position="75"/>
    </location>
</feature>
<evidence type="ECO:0000259" key="2">
    <source>
        <dbReference type="Pfam" id="PF07879"/>
    </source>
</evidence>
<evidence type="ECO:0000256" key="1">
    <source>
        <dbReference type="SAM" id="MobiDB-lite"/>
    </source>
</evidence>
<protein>
    <recommendedName>
        <fullName evidence="2">PHA accumulation regulator DNA-binding N-terminal domain-containing protein</fullName>
    </recommendedName>
</protein>
<dbReference type="Pfam" id="PF07879">
    <property type="entry name" value="PHB_acc_N"/>
    <property type="match status" value="1"/>
</dbReference>
<evidence type="ECO:0000313" key="3">
    <source>
        <dbReference type="EMBL" id="CAN97734.1"/>
    </source>
</evidence>
<dbReference type="BioCyc" id="SCEL448385:SCE_RS38755-MONOMER"/>
<dbReference type="KEGG" id="scl:sce7565"/>
<dbReference type="EMBL" id="AM746676">
    <property type="protein sequence ID" value="CAN97734.1"/>
    <property type="molecule type" value="Genomic_DNA"/>
</dbReference>
<reference evidence="3 4" key="1">
    <citation type="journal article" date="2007" name="Nat. Biotechnol.">
        <title>Complete genome sequence of the myxobacterium Sorangium cellulosum.</title>
        <authorList>
            <person name="Schneiker S."/>
            <person name="Perlova O."/>
            <person name="Kaiser O."/>
            <person name="Gerth K."/>
            <person name="Alici A."/>
            <person name="Altmeyer M.O."/>
            <person name="Bartels D."/>
            <person name="Bekel T."/>
            <person name="Beyer S."/>
            <person name="Bode E."/>
            <person name="Bode H.B."/>
            <person name="Bolten C.J."/>
            <person name="Choudhuri J.V."/>
            <person name="Doss S."/>
            <person name="Elnakady Y.A."/>
            <person name="Frank B."/>
            <person name="Gaigalat L."/>
            <person name="Goesmann A."/>
            <person name="Groeger C."/>
            <person name="Gross F."/>
            <person name="Jelsbak L."/>
            <person name="Jelsbak L."/>
            <person name="Kalinowski J."/>
            <person name="Kegler C."/>
            <person name="Knauber T."/>
            <person name="Konietzny S."/>
            <person name="Kopp M."/>
            <person name="Krause L."/>
            <person name="Krug D."/>
            <person name="Linke B."/>
            <person name="Mahmud T."/>
            <person name="Martinez-Arias R."/>
            <person name="McHardy A.C."/>
            <person name="Merai M."/>
            <person name="Meyer F."/>
            <person name="Mormann S."/>
            <person name="Munoz-Dorado J."/>
            <person name="Perez J."/>
            <person name="Pradella S."/>
            <person name="Rachid S."/>
            <person name="Raddatz G."/>
            <person name="Rosenau F."/>
            <person name="Rueckert C."/>
            <person name="Sasse F."/>
            <person name="Scharfe M."/>
            <person name="Schuster S.C."/>
            <person name="Suen G."/>
            <person name="Treuner-Lange A."/>
            <person name="Velicer G.J."/>
            <person name="Vorholter F.-J."/>
            <person name="Weissman K.J."/>
            <person name="Welch R.D."/>
            <person name="Wenzel S.C."/>
            <person name="Whitworth D.E."/>
            <person name="Wilhelm S."/>
            <person name="Wittmann C."/>
            <person name="Bloecker H."/>
            <person name="Puehler A."/>
            <person name="Mueller R."/>
        </authorList>
    </citation>
    <scope>NUCLEOTIDE SEQUENCE [LARGE SCALE GENOMIC DNA]</scope>
    <source>
        <strain evidence="4">So ce56</strain>
    </source>
</reference>
<evidence type="ECO:0000313" key="4">
    <source>
        <dbReference type="Proteomes" id="UP000002139"/>
    </source>
</evidence>
<sequence length="250" mass="26794">METAKETLGGGEVPRRVIKRYSNRKLYDTKDSRYVTLQQIGEMVRAGEEVQIIDNATKEDKTEVTLALIISEDLKSQPRSVPLGTLRDLIQERGERLLSQLREGPIGRLIPGAVPGEGGVAAPGTAPAPGTEQATPASPSSHPPPPLDADRSSHAKGRLSGIVESSKQTLDQWQQAVDERIRAILPGLGLVRDLQSDVKRLSQRIDELEAKLQGRAGEPIEGAAPHQAGSGADEPAGEGREGQGSESRLE</sequence>
<dbReference type="InterPro" id="IPR012909">
    <property type="entry name" value="PHA_DNA-bd_N"/>
</dbReference>
<dbReference type="STRING" id="448385.sce7565"/>
<dbReference type="AlphaFoldDB" id="A9F4R1"/>
<name>A9F4R1_SORC5</name>
<feature type="region of interest" description="Disordered" evidence="1">
    <location>
        <begin position="212"/>
        <end position="250"/>
    </location>
</feature>
<gene>
    <name evidence="3" type="ordered locus">sce7565</name>
</gene>
<feature type="compositionally biased region" description="Low complexity" evidence="1">
    <location>
        <begin position="122"/>
        <end position="140"/>
    </location>
</feature>
<feature type="region of interest" description="Disordered" evidence="1">
    <location>
        <begin position="112"/>
        <end position="167"/>
    </location>
</feature>
<dbReference type="eggNOG" id="COG5394">
    <property type="taxonomic scope" value="Bacteria"/>
</dbReference>